<reference evidence="1 2" key="1">
    <citation type="journal article" date="2021" name="Hortic Res">
        <title>High-quality reference genome and annotation aids understanding of berry development for evergreen blueberry (Vaccinium darrowii).</title>
        <authorList>
            <person name="Yu J."/>
            <person name="Hulse-Kemp A.M."/>
            <person name="Babiker E."/>
            <person name="Staton M."/>
        </authorList>
    </citation>
    <scope>NUCLEOTIDE SEQUENCE [LARGE SCALE GENOMIC DNA]</scope>
    <source>
        <strain evidence="2">cv. NJ 8807/NJ 8810</strain>
        <tissue evidence="1">Young leaf</tissue>
    </source>
</reference>
<keyword evidence="2" id="KW-1185">Reference proteome</keyword>
<evidence type="ECO:0000313" key="1">
    <source>
        <dbReference type="EMBL" id="KAH7854219.1"/>
    </source>
</evidence>
<gene>
    <name evidence="1" type="ORF">Vadar_011466</name>
</gene>
<proteinExistence type="predicted"/>
<organism evidence="1 2">
    <name type="scientific">Vaccinium darrowii</name>
    <dbReference type="NCBI Taxonomy" id="229202"/>
    <lineage>
        <taxon>Eukaryota</taxon>
        <taxon>Viridiplantae</taxon>
        <taxon>Streptophyta</taxon>
        <taxon>Embryophyta</taxon>
        <taxon>Tracheophyta</taxon>
        <taxon>Spermatophyta</taxon>
        <taxon>Magnoliopsida</taxon>
        <taxon>eudicotyledons</taxon>
        <taxon>Gunneridae</taxon>
        <taxon>Pentapetalae</taxon>
        <taxon>asterids</taxon>
        <taxon>Ericales</taxon>
        <taxon>Ericaceae</taxon>
        <taxon>Vaccinioideae</taxon>
        <taxon>Vaccinieae</taxon>
        <taxon>Vaccinium</taxon>
    </lineage>
</organism>
<dbReference type="Proteomes" id="UP000828048">
    <property type="component" value="Chromosome 11"/>
</dbReference>
<protein>
    <submittedName>
        <fullName evidence="1">Uncharacterized protein</fullName>
    </submittedName>
</protein>
<accession>A0ACB7YM24</accession>
<name>A0ACB7YM24_9ERIC</name>
<sequence length="556" mass="62694">MVREKIAIQLSRSFNFKRIFEIPGRQAQSFDLEDTNKGIGSPIEEKQYKCEGSKPAVVETIPSVSSEKGPLSRLSKEGEGGATTRSMDRQPSDVELMKERFVKLLLGEDMSGGGKGVSSALALSNAITNLAASVFGEQRKLEPMAEDRKERWKKEIDLLLSVTDYIVEFVPSQQKSKDGTNMDIMVTQQRRDLLMNIPALRKLDTMLIDCLDNFRDQSEFWYVSKDADESEQGVQRDDKWWLPTVKVPPEGLSDVSRKLIKSQKESVNQVLKASMAINAQTLSEMDIPENYIESLPKNGRSSLGESIYKSITVEFFDPEDFLASMDLSTEHKVLDLKNRIEASIVIWKRKMHHKDSKSSWGSAISLEKRELFEERAETILLLLKHRFPGLPQSSLDISKIQYNKDVGYAILESYSRVLESLANTVMSRIEDVLYADSLTQDPPLAVCERKLSTEPTLMEGPGSSPSHSTEDIESPSTAETPAETPNSKTLSDFMGWNLDQGETTNIKKNQSTGNLEFYFKNENEKLSKSNEVFTNKKVSYMDKLENLGGFRSPARF</sequence>
<dbReference type="EMBL" id="CM037161">
    <property type="protein sequence ID" value="KAH7854219.1"/>
    <property type="molecule type" value="Genomic_DNA"/>
</dbReference>
<evidence type="ECO:0000313" key="2">
    <source>
        <dbReference type="Proteomes" id="UP000828048"/>
    </source>
</evidence>
<comment type="caution">
    <text evidence="1">The sequence shown here is derived from an EMBL/GenBank/DDBJ whole genome shotgun (WGS) entry which is preliminary data.</text>
</comment>